<name>A0A3A3GEA8_PANTH</name>
<dbReference type="OrthoDB" id="2649545at2"/>
<comment type="caution">
    <text evidence="2">The sequence shown here is derived from an EMBL/GenBank/DDBJ whole genome shotgun (WGS) entry which is preliminary data.</text>
</comment>
<sequence length="297" mass="33576">MKRVRKSLERAARIGMSCLVAIALLFVAPETKVHRGEAAGNVAGDEAVRQRHPAAAAMEELEPMPANAAIKPVRKDRAYFEERGDIVWEVPSAGKRIALTFDDGPDPKNTPAILELLKQHDAKATFFLVGWRVKDNPELVKRTVREGHEVGNHSYYHKYFRRGISAAEIKEDMMKAHRVIKEVTGTAPHLYRPPGGYYNQQLVDVARANDYRIVMWSWHQDTKDWSSPGVQRIVNKVLNSARNGDIVLMHDFAEGRAQTVEALKQILPELKKRGYSIVTVSELMSHRVKGELKTPRK</sequence>
<dbReference type="SUPFAM" id="SSF88713">
    <property type="entry name" value="Glycoside hydrolase/deacetylase"/>
    <property type="match status" value="1"/>
</dbReference>
<evidence type="ECO:0000259" key="1">
    <source>
        <dbReference type="PROSITE" id="PS51677"/>
    </source>
</evidence>
<dbReference type="EMBL" id="QYZD01000028">
    <property type="protein sequence ID" value="RJG21013.1"/>
    <property type="molecule type" value="Genomic_DNA"/>
</dbReference>
<dbReference type="GO" id="GO:0005975">
    <property type="term" value="P:carbohydrate metabolic process"/>
    <property type="evidence" value="ECO:0007669"/>
    <property type="project" value="InterPro"/>
</dbReference>
<evidence type="ECO:0000313" key="2">
    <source>
        <dbReference type="EMBL" id="RJG21013.1"/>
    </source>
</evidence>
<evidence type="ECO:0000313" key="4">
    <source>
        <dbReference type="Proteomes" id="UP000266177"/>
    </source>
</evidence>
<dbReference type="InterPro" id="IPR050248">
    <property type="entry name" value="Polysacc_deacetylase_ArnD"/>
</dbReference>
<gene>
    <name evidence="3" type="ORF">DQX05_20920</name>
    <name evidence="2" type="ORF">DQX05_22825</name>
</gene>
<evidence type="ECO:0000313" key="3">
    <source>
        <dbReference type="EMBL" id="RJG21501.1"/>
    </source>
</evidence>
<accession>A0A3A3GEA8</accession>
<dbReference type="Proteomes" id="UP000266177">
    <property type="component" value="Unassembled WGS sequence"/>
</dbReference>
<organism evidence="2 4">
    <name type="scientific">Paenibacillus thiaminolyticus</name>
    <name type="common">Bacillus thiaminolyticus</name>
    <dbReference type="NCBI Taxonomy" id="49283"/>
    <lineage>
        <taxon>Bacteria</taxon>
        <taxon>Bacillati</taxon>
        <taxon>Bacillota</taxon>
        <taxon>Bacilli</taxon>
        <taxon>Bacillales</taxon>
        <taxon>Paenibacillaceae</taxon>
        <taxon>Paenibacillus</taxon>
    </lineage>
</organism>
<protein>
    <submittedName>
        <fullName evidence="2">Polysaccharide deacetylase family protein</fullName>
    </submittedName>
</protein>
<dbReference type="EMBL" id="QYZD01000023">
    <property type="protein sequence ID" value="RJG21501.1"/>
    <property type="molecule type" value="Genomic_DNA"/>
</dbReference>
<reference evidence="2 4" key="1">
    <citation type="submission" date="2018-09" db="EMBL/GenBank/DDBJ databases">
        <title>Paenibacillus SK2017-BO5.</title>
        <authorList>
            <person name="Piskunova J.V."/>
            <person name="Dubiley S.A."/>
            <person name="Severinov K.V."/>
        </authorList>
    </citation>
    <scope>NUCLEOTIDE SEQUENCE [LARGE SCALE GENOMIC DNA]</scope>
    <source>
        <strain evidence="2 4">BO5</strain>
    </source>
</reference>
<dbReference type="PROSITE" id="PS51677">
    <property type="entry name" value="NODB"/>
    <property type="match status" value="1"/>
</dbReference>
<proteinExistence type="predicted"/>
<dbReference type="RefSeq" id="WP_119795420.1">
    <property type="nucleotide sequence ID" value="NZ_QYZD01000023.1"/>
</dbReference>
<dbReference type="GO" id="GO:0016810">
    <property type="term" value="F:hydrolase activity, acting on carbon-nitrogen (but not peptide) bonds"/>
    <property type="evidence" value="ECO:0007669"/>
    <property type="project" value="InterPro"/>
</dbReference>
<feature type="domain" description="NodB homology" evidence="1">
    <location>
        <begin position="95"/>
        <end position="278"/>
    </location>
</feature>
<dbReference type="PANTHER" id="PTHR10587">
    <property type="entry name" value="GLYCOSYL TRANSFERASE-RELATED"/>
    <property type="match status" value="1"/>
</dbReference>
<dbReference type="InterPro" id="IPR011330">
    <property type="entry name" value="Glyco_hydro/deAcase_b/a-brl"/>
</dbReference>
<dbReference type="InterPro" id="IPR002509">
    <property type="entry name" value="NODB_dom"/>
</dbReference>
<dbReference type="AlphaFoldDB" id="A0A3A3GEA8"/>
<dbReference type="Gene3D" id="3.20.20.370">
    <property type="entry name" value="Glycoside hydrolase/deacetylase"/>
    <property type="match status" value="1"/>
</dbReference>
<dbReference type="Pfam" id="PF01522">
    <property type="entry name" value="Polysacc_deac_1"/>
    <property type="match status" value="1"/>
</dbReference>